<comment type="similarity">
    <text evidence="1">Belongs to the cytochrome P450 family.</text>
</comment>
<dbReference type="EMBL" id="AAPE02045243">
    <property type="status" value="NOT_ANNOTATED_CDS"/>
    <property type="molecule type" value="Genomic_DNA"/>
</dbReference>
<dbReference type="Ensembl" id="ENSMLUT00000027369.1">
    <property type="protein sequence ID" value="ENSMLUP00000018693.1"/>
    <property type="gene ID" value="ENSMLUG00000026190.1"/>
</dbReference>
<reference evidence="4" key="2">
    <citation type="submission" date="2025-08" db="UniProtKB">
        <authorList>
            <consortium name="Ensembl"/>
        </authorList>
    </citation>
    <scope>IDENTIFICATION</scope>
</reference>
<dbReference type="EMBL" id="AAPE02045242">
    <property type="status" value="NOT_ANNOTATED_CDS"/>
    <property type="molecule type" value="Genomic_DNA"/>
</dbReference>
<dbReference type="InterPro" id="IPR001128">
    <property type="entry name" value="Cyt_P450"/>
</dbReference>
<dbReference type="GO" id="GO:0008392">
    <property type="term" value="F:arachidonate epoxygenase activity"/>
    <property type="evidence" value="ECO:0007669"/>
    <property type="project" value="TreeGrafter"/>
</dbReference>
<dbReference type="InterPro" id="IPR036396">
    <property type="entry name" value="Cyt_P450_sf"/>
</dbReference>
<reference evidence="4" key="3">
    <citation type="submission" date="2025-09" db="UniProtKB">
        <authorList>
            <consortium name="Ensembl"/>
        </authorList>
    </citation>
    <scope>IDENTIFICATION</scope>
</reference>
<dbReference type="GO" id="GO:0006805">
    <property type="term" value="P:xenobiotic metabolic process"/>
    <property type="evidence" value="ECO:0007669"/>
    <property type="project" value="TreeGrafter"/>
</dbReference>
<dbReference type="GeneTree" id="ENSGT00940000162522"/>
<dbReference type="STRING" id="59463.ENSMLUP00000018693"/>
<dbReference type="PANTHER" id="PTHR24300:SF275">
    <property type="entry name" value="CYTOCHROME P450 2F1"/>
    <property type="match status" value="1"/>
</dbReference>
<dbReference type="GO" id="GO:0020037">
    <property type="term" value="F:heme binding"/>
    <property type="evidence" value="ECO:0007669"/>
    <property type="project" value="InterPro"/>
</dbReference>
<evidence type="ECO:0000256" key="2">
    <source>
        <dbReference type="ARBA" id="ARBA00022723"/>
    </source>
</evidence>
<dbReference type="GO" id="GO:0005506">
    <property type="term" value="F:iron ion binding"/>
    <property type="evidence" value="ECO:0007669"/>
    <property type="project" value="InterPro"/>
</dbReference>
<keyword evidence="2" id="KW-0479">Metal-binding</keyword>
<reference evidence="4 5" key="1">
    <citation type="journal article" date="2011" name="Nature">
        <title>A high-resolution map of human evolutionary constraint using 29 mammals.</title>
        <authorList>
            <person name="Lindblad-Toh K."/>
            <person name="Garber M."/>
            <person name="Zuk O."/>
            <person name="Lin M.F."/>
            <person name="Parker B.J."/>
            <person name="Washietl S."/>
            <person name="Kheradpour P."/>
            <person name="Ernst J."/>
            <person name="Jordan G."/>
            <person name="Mauceli E."/>
            <person name="Ward L.D."/>
            <person name="Lowe C.B."/>
            <person name="Holloway A.K."/>
            <person name="Clamp M."/>
            <person name="Gnerre S."/>
            <person name="Alfoldi J."/>
            <person name="Beal K."/>
            <person name="Chang J."/>
            <person name="Clawson H."/>
            <person name="Cuff J."/>
            <person name="Di Palma F."/>
            <person name="Fitzgerald S."/>
            <person name="Flicek P."/>
            <person name="Guttman M."/>
            <person name="Hubisz M.J."/>
            <person name="Jaffe D.B."/>
            <person name="Jungreis I."/>
            <person name="Kent W.J."/>
            <person name="Kostka D."/>
            <person name="Lara M."/>
            <person name="Martins A.L."/>
            <person name="Massingham T."/>
            <person name="Moltke I."/>
            <person name="Raney B.J."/>
            <person name="Rasmussen M.D."/>
            <person name="Robinson J."/>
            <person name="Stark A."/>
            <person name="Vilella A.J."/>
            <person name="Wen J."/>
            <person name="Xie X."/>
            <person name="Zody M.C."/>
            <person name="Baldwin J."/>
            <person name="Bloom T."/>
            <person name="Chin C.W."/>
            <person name="Heiman D."/>
            <person name="Nicol R."/>
            <person name="Nusbaum C."/>
            <person name="Young S."/>
            <person name="Wilkinson J."/>
            <person name="Worley K.C."/>
            <person name="Kovar C.L."/>
            <person name="Muzny D.M."/>
            <person name="Gibbs R.A."/>
            <person name="Cree A."/>
            <person name="Dihn H.H."/>
            <person name="Fowler G."/>
            <person name="Jhangiani S."/>
            <person name="Joshi V."/>
            <person name="Lee S."/>
            <person name="Lewis L.R."/>
            <person name="Nazareth L.V."/>
            <person name="Okwuonu G."/>
            <person name="Santibanez J."/>
            <person name="Warren W.C."/>
            <person name="Mardis E.R."/>
            <person name="Weinstock G.M."/>
            <person name="Wilson R.K."/>
            <person name="Delehaunty K."/>
            <person name="Dooling D."/>
            <person name="Fronik C."/>
            <person name="Fulton L."/>
            <person name="Fulton B."/>
            <person name="Graves T."/>
            <person name="Minx P."/>
            <person name="Sodergren E."/>
            <person name="Birney E."/>
            <person name="Margulies E.H."/>
            <person name="Herrero J."/>
            <person name="Green E.D."/>
            <person name="Haussler D."/>
            <person name="Siepel A."/>
            <person name="Goldman N."/>
            <person name="Pollard K.S."/>
            <person name="Pedersen J.S."/>
            <person name="Lander E.S."/>
            <person name="Kellis M."/>
        </authorList>
    </citation>
    <scope>NUCLEOTIDE SEQUENCE [LARGE SCALE GENOMIC DNA]</scope>
</reference>
<dbReference type="GO" id="GO:0016712">
    <property type="term" value="F:oxidoreductase activity, acting on paired donors, with incorporation or reduction of molecular oxygen, reduced flavin or flavoprotein as one donor, and incorporation of one atom of oxygen"/>
    <property type="evidence" value="ECO:0007669"/>
    <property type="project" value="TreeGrafter"/>
</dbReference>
<accession>G1Q4R0</accession>
<dbReference type="PANTHER" id="PTHR24300">
    <property type="entry name" value="CYTOCHROME P450 508A4-RELATED"/>
    <property type="match status" value="1"/>
</dbReference>
<dbReference type="SUPFAM" id="SSF48264">
    <property type="entry name" value="Cytochrome P450"/>
    <property type="match status" value="1"/>
</dbReference>
<dbReference type="GO" id="GO:0005737">
    <property type="term" value="C:cytoplasm"/>
    <property type="evidence" value="ECO:0007669"/>
    <property type="project" value="TreeGrafter"/>
</dbReference>
<dbReference type="AlphaFoldDB" id="G1Q4R0"/>
<dbReference type="Pfam" id="PF00067">
    <property type="entry name" value="p450"/>
    <property type="match status" value="1"/>
</dbReference>
<keyword evidence="5" id="KW-1185">Reference proteome</keyword>
<protein>
    <submittedName>
        <fullName evidence="4">Uncharacterized protein</fullName>
    </submittedName>
</protein>
<dbReference type="Proteomes" id="UP000001074">
    <property type="component" value="Unassembled WGS sequence"/>
</dbReference>
<dbReference type="HOGENOM" id="CLU_001570_22_2_1"/>
<proteinExistence type="inferred from homology"/>
<dbReference type="InterPro" id="IPR050182">
    <property type="entry name" value="Cytochrome_P450_fam2"/>
</dbReference>
<organism evidence="4 5">
    <name type="scientific">Myotis lucifugus</name>
    <name type="common">Little brown bat</name>
    <dbReference type="NCBI Taxonomy" id="59463"/>
    <lineage>
        <taxon>Eukaryota</taxon>
        <taxon>Metazoa</taxon>
        <taxon>Chordata</taxon>
        <taxon>Craniata</taxon>
        <taxon>Vertebrata</taxon>
        <taxon>Euteleostomi</taxon>
        <taxon>Mammalia</taxon>
        <taxon>Eutheria</taxon>
        <taxon>Laurasiatheria</taxon>
        <taxon>Chiroptera</taxon>
        <taxon>Yangochiroptera</taxon>
        <taxon>Vespertilionidae</taxon>
        <taxon>Myotis</taxon>
    </lineage>
</organism>
<keyword evidence="3" id="KW-0408">Iron</keyword>
<dbReference type="OMA" id="ERYNIFP"/>
<evidence type="ECO:0000256" key="1">
    <source>
        <dbReference type="ARBA" id="ARBA00010617"/>
    </source>
</evidence>
<evidence type="ECO:0000313" key="5">
    <source>
        <dbReference type="Proteomes" id="UP000001074"/>
    </source>
</evidence>
<name>G1Q4R0_MYOLU</name>
<dbReference type="eggNOG" id="KOG0156">
    <property type="taxonomic scope" value="Eukaryota"/>
</dbReference>
<evidence type="ECO:0000313" key="4">
    <source>
        <dbReference type="Ensembl" id="ENSMLUP00000018693.1"/>
    </source>
</evidence>
<sequence>IFPSLLDGCPAHTHRRLFQNLGRMKDFIARSVRDHQASLDPSSPRDFIDCFLTKTAGSPEERKLNRGVTELAPTSSDIDLGGMGRTGSAPAVLEPAPPSLASRALEETYRVVGSDWLRALGDRIATPYTDAVIREVQQFAGSPYELAAPSTQDTTFRGFLLPKTEHKHHPLLNTVLCGLSQFLTPQEFNPDFFFYANKSFKKSPAFMAFSAGQPLWLGQSLVRMRSSTTIRQRFSRQPLGAPEDTHLPLSQGLLNLLRPFQLCPR</sequence>
<dbReference type="Gene3D" id="1.10.630.10">
    <property type="entry name" value="Cytochrome P450"/>
    <property type="match status" value="1"/>
</dbReference>
<dbReference type="GO" id="GO:0019373">
    <property type="term" value="P:epoxygenase P450 pathway"/>
    <property type="evidence" value="ECO:0007669"/>
    <property type="project" value="TreeGrafter"/>
</dbReference>
<dbReference type="InParanoid" id="G1Q4R0"/>
<evidence type="ECO:0000256" key="3">
    <source>
        <dbReference type="ARBA" id="ARBA00023004"/>
    </source>
</evidence>